<dbReference type="EMBL" id="CP048659">
    <property type="protein sequence ID" value="QOW47107.1"/>
    <property type="molecule type" value="Genomic_DNA"/>
</dbReference>
<gene>
    <name evidence="2" type="ORF">G0028_15150</name>
</gene>
<evidence type="ECO:0000313" key="2">
    <source>
        <dbReference type="EMBL" id="QOW47107.1"/>
    </source>
</evidence>
<reference evidence="2 3" key="1">
    <citation type="submission" date="2020-02" db="EMBL/GenBank/DDBJ databases">
        <title>Tigecycline-resistant Acinetobacter species from pigs and migratory birds.</title>
        <authorList>
            <person name="Chen C."/>
            <person name="Sun J."/>
            <person name="Liao X.-P."/>
            <person name="Liu Y.-H."/>
        </authorList>
    </citation>
    <scope>NUCLEOTIDE SEQUENCE [LARGE SCALE GENOMIC DNA]</scope>
    <source>
        <strain evidence="2 3">YH12207_T</strain>
    </source>
</reference>
<keyword evidence="3" id="KW-1185">Reference proteome</keyword>
<dbReference type="Proteomes" id="UP000593966">
    <property type="component" value="Chromosome"/>
</dbReference>
<name>A0A4Q4GTU1_9GAMM</name>
<feature type="signal peptide" evidence="1">
    <location>
        <begin position="1"/>
        <end position="21"/>
    </location>
</feature>
<accession>A0A4Q4GTU1</accession>
<feature type="chain" id="PRO_5043193752" evidence="1">
    <location>
        <begin position="22"/>
        <end position="129"/>
    </location>
</feature>
<dbReference type="RefSeq" id="WP_130075036.1">
    <property type="nucleotide sequence ID" value="NZ_CP048659.1"/>
</dbReference>
<evidence type="ECO:0000256" key="1">
    <source>
        <dbReference type="SAM" id="SignalP"/>
    </source>
</evidence>
<proteinExistence type="predicted"/>
<dbReference type="OrthoDB" id="6695178at2"/>
<keyword evidence="1" id="KW-0732">Signal</keyword>
<organism evidence="2 3">
    <name type="scientific">Acinetobacter piscicola</name>
    <dbReference type="NCBI Taxonomy" id="2006115"/>
    <lineage>
        <taxon>Bacteria</taxon>
        <taxon>Pseudomonadati</taxon>
        <taxon>Pseudomonadota</taxon>
        <taxon>Gammaproteobacteria</taxon>
        <taxon>Moraxellales</taxon>
        <taxon>Moraxellaceae</taxon>
        <taxon>Acinetobacter</taxon>
    </lineage>
</organism>
<protein>
    <submittedName>
        <fullName evidence="2">Uncharacterized protein</fullName>
    </submittedName>
</protein>
<evidence type="ECO:0000313" key="3">
    <source>
        <dbReference type="Proteomes" id="UP000593966"/>
    </source>
</evidence>
<dbReference type="AlphaFoldDB" id="A0A4Q4GTU1"/>
<sequence>MKIQFKALFVAALAMPVLTFADTQPQTTTVANLQAAAGTVTAQAEVKNDSTTVISPRTGIRYTLGNTGGRPIILKTAAIAAVTPATINRVVASNPALSVSSQEKVKQALLPTEQTVAQVQAQPQAAAQQ</sequence>